<evidence type="ECO:0000313" key="1">
    <source>
        <dbReference type="EMBL" id="KKL92544.1"/>
    </source>
</evidence>
<name>A0A0F9G1F6_9ZZZZ</name>
<organism evidence="1">
    <name type="scientific">marine sediment metagenome</name>
    <dbReference type="NCBI Taxonomy" id="412755"/>
    <lineage>
        <taxon>unclassified sequences</taxon>
        <taxon>metagenomes</taxon>
        <taxon>ecological metagenomes</taxon>
    </lineage>
</organism>
<sequence>MSKATSIRLSDDLREKIDIYAK</sequence>
<dbReference type="AlphaFoldDB" id="A0A0F9G1F6"/>
<comment type="caution">
    <text evidence="1">The sequence shown here is derived from an EMBL/GenBank/DDBJ whole genome shotgun (WGS) entry which is preliminary data.</text>
</comment>
<gene>
    <name evidence="1" type="ORF">LCGC14_1883650</name>
</gene>
<accession>A0A0F9G1F6</accession>
<proteinExistence type="predicted"/>
<feature type="non-terminal residue" evidence="1">
    <location>
        <position position="22"/>
    </location>
</feature>
<dbReference type="EMBL" id="LAZR01019434">
    <property type="protein sequence ID" value="KKL92544.1"/>
    <property type="molecule type" value="Genomic_DNA"/>
</dbReference>
<reference evidence="1" key="1">
    <citation type="journal article" date="2015" name="Nature">
        <title>Complex archaea that bridge the gap between prokaryotes and eukaryotes.</title>
        <authorList>
            <person name="Spang A."/>
            <person name="Saw J.H."/>
            <person name="Jorgensen S.L."/>
            <person name="Zaremba-Niedzwiedzka K."/>
            <person name="Martijn J."/>
            <person name="Lind A.E."/>
            <person name="van Eijk R."/>
            <person name="Schleper C."/>
            <person name="Guy L."/>
            <person name="Ettema T.J."/>
        </authorList>
    </citation>
    <scope>NUCLEOTIDE SEQUENCE</scope>
</reference>
<protein>
    <submittedName>
        <fullName evidence="1">Uncharacterized protein</fullName>
    </submittedName>
</protein>